<dbReference type="EMBL" id="VSIY01000015">
    <property type="protein sequence ID" value="TYB77744.1"/>
    <property type="molecule type" value="Genomic_DNA"/>
</dbReference>
<keyword evidence="3 9" id="KW-0547">Nucleotide-binding</keyword>
<feature type="binding site" evidence="9">
    <location>
        <position position="239"/>
    </location>
    <ligand>
        <name>substrate</name>
    </ligand>
</feature>
<feature type="active site" description="Proton acceptor" evidence="9">
    <location>
        <position position="239"/>
    </location>
</feature>
<comment type="pathway">
    <text evidence="9">Carbohydrate metabolism; D-ribose degradation; D-ribose 5-phosphate from beta-D-ribopyranose: step 2/2.</text>
</comment>
<evidence type="ECO:0000256" key="8">
    <source>
        <dbReference type="ARBA" id="ARBA00023277"/>
    </source>
</evidence>
<evidence type="ECO:0000313" key="11">
    <source>
        <dbReference type="EMBL" id="TYB77744.1"/>
    </source>
</evidence>
<dbReference type="InterPro" id="IPR011611">
    <property type="entry name" value="PfkB_dom"/>
</dbReference>
<gene>
    <name evidence="9" type="primary">rbsK</name>
    <name evidence="11" type="ORF">FVF75_15935</name>
</gene>
<dbReference type="Pfam" id="PF00294">
    <property type="entry name" value="PfkB"/>
    <property type="match status" value="1"/>
</dbReference>
<keyword evidence="1 9" id="KW-0808">Transferase</keyword>
<comment type="caution">
    <text evidence="11">The sequence shown here is derived from an EMBL/GenBank/DDBJ whole genome shotgun (WGS) entry which is preliminary data.</text>
</comment>
<keyword evidence="6 9" id="KW-0460">Magnesium</keyword>
<protein>
    <recommendedName>
        <fullName evidence="9">Ribokinase</fullName>
        <shortName evidence="9">RK</shortName>
        <ecNumber evidence="9">2.7.1.15</ecNumber>
    </recommendedName>
</protein>
<feature type="binding site" evidence="9">
    <location>
        <begin position="38"/>
        <end position="42"/>
    </location>
    <ligand>
        <name>substrate</name>
    </ligand>
</feature>
<feature type="binding site" evidence="9">
    <location>
        <position position="179"/>
    </location>
    <ligand>
        <name>ATP</name>
        <dbReference type="ChEBI" id="CHEBI:30616"/>
    </ligand>
</feature>
<feature type="domain" description="Carbohydrate kinase PfkB" evidence="10">
    <location>
        <begin position="3"/>
        <end position="281"/>
    </location>
</feature>
<dbReference type="SUPFAM" id="SSF53613">
    <property type="entry name" value="Ribokinase-like"/>
    <property type="match status" value="1"/>
</dbReference>
<accession>A0A5D0RAX8</accession>
<keyword evidence="5 9" id="KW-0067">ATP-binding</keyword>
<keyword evidence="9" id="KW-0963">Cytoplasm</keyword>
<reference evidence="11 12" key="1">
    <citation type="submission" date="2019-08" db="EMBL/GenBank/DDBJ databases">
        <title>Identification of a novel species of the genus Boseongicola.</title>
        <authorList>
            <person name="Zhang X.-Q."/>
        </authorList>
    </citation>
    <scope>NUCLEOTIDE SEQUENCE [LARGE SCALE GENOMIC DNA]</scope>
    <source>
        <strain evidence="11 12">HY14</strain>
    </source>
</reference>
<evidence type="ECO:0000256" key="6">
    <source>
        <dbReference type="ARBA" id="ARBA00022842"/>
    </source>
</evidence>
<dbReference type="InterPro" id="IPR011877">
    <property type="entry name" value="Ribokinase"/>
</dbReference>
<keyword evidence="8 9" id="KW-0119">Carbohydrate metabolism</keyword>
<keyword evidence="12" id="KW-1185">Reference proteome</keyword>
<evidence type="ECO:0000256" key="3">
    <source>
        <dbReference type="ARBA" id="ARBA00022741"/>
    </source>
</evidence>
<dbReference type="AlphaFoldDB" id="A0A5D0RAX8"/>
<evidence type="ECO:0000256" key="7">
    <source>
        <dbReference type="ARBA" id="ARBA00022958"/>
    </source>
</evidence>
<comment type="subcellular location">
    <subcellularLocation>
        <location evidence="9">Cytoplasm</location>
    </subcellularLocation>
</comment>
<keyword evidence="4 9" id="KW-0418">Kinase</keyword>
<dbReference type="PANTHER" id="PTHR10584:SF166">
    <property type="entry name" value="RIBOKINASE"/>
    <property type="match status" value="1"/>
</dbReference>
<dbReference type="EC" id="2.7.1.15" evidence="9"/>
<comment type="cofactor">
    <cofactor evidence="9">
        <name>Mg(2+)</name>
        <dbReference type="ChEBI" id="CHEBI:18420"/>
    </cofactor>
    <text evidence="9">Requires a divalent cation, most likely magnesium in vivo, as an electrophilic catalyst to aid phosphoryl group transfer. It is the chelate of the metal and the nucleotide that is the actual substrate.</text>
</comment>
<dbReference type="RefSeq" id="WP_148379782.1">
    <property type="nucleotide sequence ID" value="NZ_VSIY01000015.1"/>
</dbReference>
<dbReference type="GO" id="GO:0005524">
    <property type="term" value="F:ATP binding"/>
    <property type="evidence" value="ECO:0007669"/>
    <property type="project" value="UniProtKB-UniRule"/>
</dbReference>
<feature type="binding site" evidence="9">
    <location>
        <position position="233"/>
    </location>
    <ligand>
        <name>K(+)</name>
        <dbReference type="ChEBI" id="CHEBI:29103"/>
    </ligand>
</feature>
<dbReference type="Proteomes" id="UP000322080">
    <property type="component" value="Unassembled WGS sequence"/>
</dbReference>
<dbReference type="HAMAP" id="MF_01987">
    <property type="entry name" value="Ribokinase"/>
    <property type="match status" value="1"/>
</dbReference>
<feature type="binding site" evidence="9">
    <location>
        <position position="269"/>
    </location>
    <ligand>
        <name>K(+)</name>
        <dbReference type="ChEBI" id="CHEBI:29103"/>
    </ligand>
</feature>
<feature type="binding site" evidence="9">
    <location>
        <position position="272"/>
    </location>
    <ligand>
        <name>K(+)</name>
        <dbReference type="ChEBI" id="CHEBI:29103"/>
    </ligand>
</feature>
<comment type="activity regulation">
    <text evidence="9">Activated by a monovalent cation that binds near, but not in, the active site. The most likely occupant of the site in vivo is potassium. Ion binding induces a conformational change that may alter substrate affinity.</text>
</comment>
<evidence type="ECO:0000256" key="1">
    <source>
        <dbReference type="ARBA" id="ARBA00022679"/>
    </source>
</evidence>
<dbReference type="GO" id="GO:0004747">
    <property type="term" value="F:ribokinase activity"/>
    <property type="evidence" value="ECO:0007669"/>
    <property type="project" value="UniProtKB-UniRule"/>
</dbReference>
<dbReference type="PANTHER" id="PTHR10584">
    <property type="entry name" value="SUGAR KINASE"/>
    <property type="match status" value="1"/>
</dbReference>
<dbReference type="CDD" id="cd01174">
    <property type="entry name" value="ribokinase"/>
    <property type="match status" value="1"/>
</dbReference>
<name>A0A5D0RAX8_9RHOB</name>
<keyword evidence="7 9" id="KW-0630">Potassium</keyword>
<comment type="similarity">
    <text evidence="9">Belongs to the carbohydrate kinase PfkB family. Ribokinase subfamily.</text>
</comment>
<dbReference type="Gene3D" id="3.40.1190.20">
    <property type="match status" value="1"/>
</dbReference>
<dbReference type="GO" id="GO:0046872">
    <property type="term" value="F:metal ion binding"/>
    <property type="evidence" value="ECO:0007669"/>
    <property type="project" value="UniProtKB-KW"/>
</dbReference>
<feature type="binding site" evidence="9">
    <location>
        <begin position="205"/>
        <end position="210"/>
    </location>
    <ligand>
        <name>ATP</name>
        <dbReference type="ChEBI" id="CHEBI:30616"/>
    </ligand>
</feature>
<comment type="subunit">
    <text evidence="9">Homodimer.</text>
</comment>
<evidence type="ECO:0000256" key="4">
    <source>
        <dbReference type="ARBA" id="ARBA00022777"/>
    </source>
</evidence>
<feature type="binding site" evidence="9">
    <location>
        <begin position="10"/>
        <end position="12"/>
    </location>
    <ligand>
        <name>substrate</name>
    </ligand>
</feature>
<feature type="binding site" evidence="9">
    <location>
        <position position="235"/>
    </location>
    <ligand>
        <name>K(+)</name>
        <dbReference type="ChEBI" id="CHEBI:29103"/>
    </ligand>
</feature>
<evidence type="ECO:0000256" key="5">
    <source>
        <dbReference type="ARBA" id="ARBA00022840"/>
    </source>
</evidence>
<dbReference type="InterPro" id="IPR029056">
    <property type="entry name" value="Ribokinase-like"/>
</dbReference>
<comment type="caution">
    <text evidence="9">Lacks conserved residue(s) required for the propagation of feature annotation.</text>
</comment>
<dbReference type="PRINTS" id="PR00990">
    <property type="entry name" value="RIBOKINASE"/>
</dbReference>
<dbReference type="UniPathway" id="UPA00916">
    <property type="reaction ID" value="UER00889"/>
</dbReference>
<evidence type="ECO:0000259" key="10">
    <source>
        <dbReference type="Pfam" id="PF00294"/>
    </source>
</evidence>
<proteinExistence type="inferred from homology"/>
<dbReference type="GO" id="GO:0019303">
    <property type="term" value="P:D-ribose catabolic process"/>
    <property type="evidence" value="ECO:0007669"/>
    <property type="project" value="UniProtKB-UniRule"/>
</dbReference>
<evidence type="ECO:0000313" key="12">
    <source>
        <dbReference type="Proteomes" id="UP000322080"/>
    </source>
</evidence>
<sequence>MTVYCFGSINLDHFYSVTHLPTPGETIGASAHHTGLGGKGANQSVAAALAGSHVRHIGTVGPEGNWALERLQAFGVDTQFVGRSDKATGHAVIVVDEAGENAIVTFGGANHEQSLTLLNSALDHGKPGDILLIQNEANLHEAAARAAKQRDMVVVYSAAPFKPGLAEAMLPVTDILVVNEVEAVQFSGALGVEVTGIPVHHLLITKGAAGVDWIDRYSGKTVSIPAFSAKPVDTTGAGDCFLGYTASGLDQGMTRENAMRFGAAAAAIKVTRRGTADAFPARDEVDALLASHP</sequence>
<dbReference type="InterPro" id="IPR002139">
    <property type="entry name" value="Ribo/fructo_kinase"/>
</dbReference>
<evidence type="ECO:0000256" key="9">
    <source>
        <dbReference type="HAMAP-Rule" id="MF_01987"/>
    </source>
</evidence>
<organism evidence="11 12">
    <name type="scientific">Maritimibacter fusiformis</name>
    <dbReference type="NCBI Taxonomy" id="2603819"/>
    <lineage>
        <taxon>Bacteria</taxon>
        <taxon>Pseudomonadati</taxon>
        <taxon>Pseudomonadota</taxon>
        <taxon>Alphaproteobacteria</taxon>
        <taxon>Rhodobacterales</taxon>
        <taxon>Roseobacteraceae</taxon>
        <taxon>Maritimibacter</taxon>
    </lineage>
</organism>
<comment type="catalytic activity">
    <reaction evidence="9">
        <text>D-ribose + ATP = D-ribose 5-phosphate + ADP + H(+)</text>
        <dbReference type="Rhea" id="RHEA:13697"/>
        <dbReference type="ChEBI" id="CHEBI:15378"/>
        <dbReference type="ChEBI" id="CHEBI:30616"/>
        <dbReference type="ChEBI" id="CHEBI:47013"/>
        <dbReference type="ChEBI" id="CHEBI:78346"/>
        <dbReference type="ChEBI" id="CHEBI:456216"/>
        <dbReference type="EC" id="2.7.1.15"/>
    </reaction>
</comment>
<feature type="binding site" evidence="9">
    <location>
        <begin position="238"/>
        <end position="239"/>
    </location>
    <ligand>
        <name>ATP</name>
        <dbReference type="ChEBI" id="CHEBI:30616"/>
    </ligand>
</feature>
<comment type="function">
    <text evidence="9">Catalyzes the phosphorylation of ribose at O-5 in a reaction requiring ATP and magnesium. The resulting D-ribose-5-phosphate can then be used either for sythesis of nucleotides, histidine, and tryptophan, or as a component of the pentose phosphate pathway.</text>
</comment>
<dbReference type="GO" id="GO:0005737">
    <property type="term" value="C:cytoplasm"/>
    <property type="evidence" value="ECO:0007669"/>
    <property type="project" value="UniProtKB-SubCell"/>
</dbReference>
<evidence type="ECO:0000256" key="2">
    <source>
        <dbReference type="ARBA" id="ARBA00022723"/>
    </source>
</evidence>
<feature type="binding site" evidence="9">
    <location>
        <position position="136"/>
    </location>
    <ligand>
        <name>substrate</name>
    </ligand>
</feature>
<feature type="binding site" evidence="9">
    <location>
        <position position="274"/>
    </location>
    <ligand>
        <name>K(+)</name>
        <dbReference type="ChEBI" id="CHEBI:29103"/>
    </ligand>
</feature>
<keyword evidence="2 9" id="KW-0479">Metal-binding</keyword>